<dbReference type="PANTHER" id="PTHR31929">
    <property type="entry name" value="SAUR-LIKE AUXIN-RESPONSIVE PROTEIN FAMILY-RELATED"/>
    <property type="match status" value="1"/>
</dbReference>
<keyword evidence="3" id="KW-1185">Reference proteome</keyword>
<dbReference type="Pfam" id="PF02519">
    <property type="entry name" value="Auxin_inducible"/>
    <property type="match status" value="1"/>
</dbReference>
<accession>A0AAV3QFT3</accession>
<protein>
    <recommendedName>
        <fullName evidence="4">SAUR family protein</fullName>
    </recommendedName>
</protein>
<comment type="similarity">
    <text evidence="1">Belongs to the ARG7 family.</text>
</comment>
<reference evidence="2 3" key="1">
    <citation type="submission" date="2024-01" db="EMBL/GenBank/DDBJ databases">
        <title>The complete chloroplast genome sequence of Lithospermum erythrorhizon: insights into the phylogenetic relationship among Boraginaceae species and the maternal lineages of purple gromwells.</title>
        <authorList>
            <person name="Okada T."/>
            <person name="Watanabe K."/>
        </authorList>
    </citation>
    <scope>NUCLEOTIDE SEQUENCE [LARGE SCALE GENOMIC DNA]</scope>
</reference>
<name>A0AAV3QFT3_LITER</name>
<evidence type="ECO:0000256" key="1">
    <source>
        <dbReference type="ARBA" id="ARBA00006974"/>
    </source>
</evidence>
<gene>
    <name evidence="2" type="ORF">LIER_18054</name>
</gene>
<dbReference type="Proteomes" id="UP001454036">
    <property type="component" value="Unassembled WGS sequence"/>
</dbReference>
<sequence>MAFRKSNISQKAMIKQILKRCSSLGKKQSYDVPKGHFVVYVGLNRTRYIVPITILTQAQFQNLLQRAEEEFGFDHDMGLTIPCEEAVFESLMMSIL</sequence>
<dbReference type="EMBL" id="BAABME010004287">
    <property type="protein sequence ID" value="GAA0161826.1"/>
    <property type="molecule type" value="Genomic_DNA"/>
</dbReference>
<evidence type="ECO:0008006" key="4">
    <source>
        <dbReference type="Google" id="ProtNLM"/>
    </source>
</evidence>
<proteinExistence type="inferred from homology"/>
<comment type="caution">
    <text evidence="2">The sequence shown here is derived from an EMBL/GenBank/DDBJ whole genome shotgun (WGS) entry which is preliminary data.</text>
</comment>
<dbReference type="AlphaFoldDB" id="A0AAV3QFT3"/>
<organism evidence="2 3">
    <name type="scientific">Lithospermum erythrorhizon</name>
    <name type="common">Purple gromwell</name>
    <name type="synonym">Lithospermum officinale var. erythrorhizon</name>
    <dbReference type="NCBI Taxonomy" id="34254"/>
    <lineage>
        <taxon>Eukaryota</taxon>
        <taxon>Viridiplantae</taxon>
        <taxon>Streptophyta</taxon>
        <taxon>Embryophyta</taxon>
        <taxon>Tracheophyta</taxon>
        <taxon>Spermatophyta</taxon>
        <taxon>Magnoliopsida</taxon>
        <taxon>eudicotyledons</taxon>
        <taxon>Gunneridae</taxon>
        <taxon>Pentapetalae</taxon>
        <taxon>asterids</taxon>
        <taxon>lamiids</taxon>
        <taxon>Boraginales</taxon>
        <taxon>Boraginaceae</taxon>
        <taxon>Boraginoideae</taxon>
        <taxon>Lithospermeae</taxon>
        <taxon>Lithospermum</taxon>
    </lineage>
</organism>
<dbReference type="InterPro" id="IPR003676">
    <property type="entry name" value="SAUR_fam"/>
</dbReference>
<evidence type="ECO:0000313" key="2">
    <source>
        <dbReference type="EMBL" id="GAA0161826.1"/>
    </source>
</evidence>
<dbReference type="GO" id="GO:0009733">
    <property type="term" value="P:response to auxin"/>
    <property type="evidence" value="ECO:0007669"/>
    <property type="project" value="InterPro"/>
</dbReference>
<evidence type="ECO:0000313" key="3">
    <source>
        <dbReference type="Proteomes" id="UP001454036"/>
    </source>
</evidence>